<organism evidence="1">
    <name type="scientific">bioreactor metagenome</name>
    <dbReference type="NCBI Taxonomy" id="1076179"/>
    <lineage>
        <taxon>unclassified sequences</taxon>
        <taxon>metagenomes</taxon>
        <taxon>ecological metagenomes</taxon>
    </lineage>
</organism>
<name>A0A645D4E0_9ZZZZ</name>
<dbReference type="InterPro" id="IPR029052">
    <property type="entry name" value="Metallo-depent_PP-like"/>
</dbReference>
<dbReference type="AlphaFoldDB" id="A0A645D4E0"/>
<evidence type="ECO:0000313" key="1">
    <source>
        <dbReference type="EMBL" id="MPM83512.1"/>
    </source>
</evidence>
<sequence>MLEGFHVSSESEINLMVLHGDVGNPASVYNPISEAMIESSGLDYLALGHVHAYGGIKNAGKTTYAYSGCLEPRGFDETGSKGYIEGYLSCGNCSLAFVEASERKYVTVKVDIGGCESVFDIIRRIEQEKTDPEGIYLFILTGGLTDLDIVDEKLLYEHFAGKYFDFKFKNETRLQIDLEKIANERSLKGIFVKNMEKARREAKDKTEEEKAGLALRYGLDALLGNELL</sequence>
<accession>A0A645D4E0</accession>
<comment type="caution">
    <text evidence="1">The sequence shown here is derived from an EMBL/GenBank/DDBJ whole genome shotgun (WGS) entry which is preliminary data.</text>
</comment>
<dbReference type="InterPro" id="IPR050535">
    <property type="entry name" value="DNA_Repair-Maintenance_Comp"/>
</dbReference>
<protein>
    <recommendedName>
        <fullName evidence="2">Calcineurin-like phosphoesterase domain-containing protein</fullName>
    </recommendedName>
</protein>
<dbReference type="PANTHER" id="PTHR30337">
    <property type="entry name" value="COMPONENT OF ATP-DEPENDENT DSDNA EXONUCLEASE"/>
    <property type="match status" value="1"/>
</dbReference>
<proteinExistence type="predicted"/>
<evidence type="ECO:0008006" key="2">
    <source>
        <dbReference type="Google" id="ProtNLM"/>
    </source>
</evidence>
<dbReference type="Gene3D" id="3.60.21.10">
    <property type="match status" value="1"/>
</dbReference>
<dbReference type="EMBL" id="VSSQ01032290">
    <property type="protein sequence ID" value="MPM83512.1"/>
    <property type="molecule type" value="Genomic_DNA"/>
</dbReference>
<gene>
    <name evidence="1" type="ORF">SDC9_130576</name>
</gene>
<dbReference type="SUPFAM" id="SSF56300">
    <property type="entry name" value="Metallo-dependent phosphatases"/>
    <property type="match status" value="1"/>
</dbReference>
<reference evidence="1" key="1">
    <citation type="submission" date="2019-08" db="EMBL/GenBank/DDBJ databases">
        <authorList>
            <person name="Kucharzyk K."/>
            <person name="Murdoch R.W."/>
            <person name="Higgins S."/>
            <person name="Loffler F."/>
        </authorList>
    </citation>
    <scope>NUCLEOTIDE SEQUENCE</scope>
</reference>